<protein>
    <recommendedName>
        <fullName evidence="5">GGDEF domain-containing protein</fullName>
    </recommendedName>
</protein>
<dbReference type="PROSITE" id="PS51257">
    <property type="entry name" value="PROKAR_LIPOPROTEIN"/>
    <property type="match status" value="1"/>
</dbReference>
<evidence type="ECO:0000313" key="3">
    <source>
        <dbReference type="EMBL" id="SNR59316.1"/>
    </source>
</evidence>
<dbReference type="EMBL" id="FZNO01000014">
    <property type="protein sequence ID" value="SNR59316.1"/>
    <property type="molecule type" value="Genomic_DNA"/>
</dbReference>
<dbReference type="InterPro" id="IPR029787">
    <property type="entry name" value="Nucleotide_cyclase"/>
</dbReference>
<name>A0A238XJY9_9ACTN</name>
<keyword evidence="2" id="KW-0812">Transmembrane</keyword>
<evidence type="ECO:0000256" key="1">
    <source>
        <dbReference type="SAM" id="MobiDB-lite"/>
    </source>
</evidence>
<keyword evidence="2" id="KW-1133">Transmembrane helix</keyword>
<dbReference type="RefSeq" id="WP_176445557.1">
    <property type="nucleotide sequence ID" value="NZ_FZNO01000014.1"/>
</dbReference>
<evidence type="ECO:0008006" key="5">
    <source>
        <dbReference type="Google" id="ProtNLM"/>
    </source>
</evidence>
<sequence length="297" mass="30771">MRRPMRKLMSAWTEQHVPVALALVVAALAGCVAATEAPPYSLYAVATVVATGLGALFFDAFGGLVLGVAAAAVAVLALRLGDRWAPASFVTDLALVLGLVALGWLVGMVSAGIHARRGPADEESGRVAPAYGSLGLVTAEVAVARLDEELLRARSYGRPLSVVVMRVTITELGLDVSAREAAQRAVARLVESMLRETDVPFASGPDEFGAILPETDVATAWEVVGPVLDAASRAAFTVRETDERRSLVDCAELHVGLAGLDGQTSDATALLQAARRSAGVDEAAAKPRHSSPQGTAA</sequence>
<gene>
    <name evidence="3" type="ORF">SAMN06272737_11477</name>
</gene>
<evidence type="ECO:0000256" key="2">
    <source>
        <dbReference type="SAM" id="Phobius"/>
    </source>
</evidence>
<feature type="region of interest" description="Disordered" evidence="1">
    <location>
        <begin position="276"/>
        <end position="297"/>
    </location>
</feature>
<accession>A0A238XJY9</accession>
<reference evidence="3 4" key="1">
    <citation type="submission" date="2017-06" db="EMBL/GenBank/DDBJ databases">
        <authorList>
            <person name="Kim H.J."/>
            <person name="Triplett B.A."/>
        </authorList>
    </citation>
    <scope>NUCLEOTIDE SEQUENCE [LARGE SCALE GENOMIC DNA]</scope>
    <source>
        <strain evidence="3 4">DSM 44272</strain>
    </source>
</reference>
<keyword evidence="2" id="KW-0472">Membrane</keyword>
<dbReference type="Gene3D" id="3.30.70.270">
    <property type="match status" value="1"/>
</dbReference>
<organism evidence="3 4">
    <name type="scientific">Blastococcus mobilis</name>
    <dbReference type="NCBI Taxonomy" id="1938746"/>
    <lineage>
        <taxon>Bacteria</taxon>
        <taxon>Bacillati</taxon>
        <taxon>Actinomycetota</taxon>
        <taxon>Actinomycetes</taxon>
        <taxon>Geodermatophilales</taxon>
        <taxon>Geodermatophilaceae</taxon>
        <taxon>Blastococcus</taxon>
    </lineage>
</organism>
<feature type="transmembrane region" description="Helical" evidence="2">
    <location>
        <begin position="93"/>
        <end position="115"/>
    </location>
</feature>
<dbReference type="AlphaFoldDB" id="A0A238XJY9"/>
<evidence type="ECO:0000313" key="4">
    <source>
        <dbReference type="Proteomes" id="UP000198403"/>
    </source>
</evidence>
<dbReference type="Proteomes" id="UP000198403">
    <property type="component" value="Unassembled WGS sequence"/>
</dbReference>
<dbReference type="SUPFAM" id="SSF55073">
    <property type="entry name" value="Nucleotide cyclase"/>
    <property type="match status" value="1"/>
</dbReference>
<proteinExistence type="predicted"/>
<keyword evidence="4" id="KW-1185">Reference proteome</keyword>
<dbReference type="InterPro" id="IPR043128">
    <property type="entry name" value="Rev_trsase/Diguanyl_cyclase"/>
</dbReference>
<feature type="transmembrane region" description="Helical" evidence="2">
    <location>
        <begin position="57"/>
        <end position="81"/>
    </location>
</feature>